<feature type="compositionally biased region" description="Basic residues" evidence="17">
    <location>
        <begin position="341"/>
        <end position="351"/>
    </location>
</feature>
<evidence type="ECO:0000256" key="16">
    <source>
        <dbReference type="SAM" id="Coils"/>
    </source>
</evidence>
<keyword evidence="2" id="KW-0808">Transferase</keyword>
<dbReference type="InterPro" id="IPR000477">
    <property type="entry name" value="RT_dom"/>
</dbReference>
<accession>A0A2P4YKY8</accession>
<feature type="coiled-coil region" evidence="16">
    <location>
        <begin position="20"/>
        <end position="75"/>
    </location>
</feature>
<dbReference type="GO" id="GO:0015074">
    <property type="term" value="P:DNA integration"/>
    <property type="evidence" value="ECO:0007669"/>
    <property type="project" value="UniProtKB-KW"/>
</dbReference>
<dbReference type="InterPro" id="IPR041588">
    <property type="entry name" value="Integrase_H2C2"/>
</dbReference>
<dbReference type="SMART" id="SM00298">
    <property type="entry name" value="CHROMO"/>
    <property type="match status" value="1"/>
</dbReference>
<protein>
    <submittedName>
        <fullName evidence="20">Retrovirus Polyprotein</fullName>
    </submittedName>
</protein>
<keyword evidence="6" id="KW-0064">Aspartyl protease</keyword>
<evidence type="ECO:0000256" key="4">
    <source>
        <dbReference type="ARBA" id="ARBA00022722"/>
    </source>
</evidence>
<evidence type="ECO:0000256" key="15">
    <source>
        <dbReference type="ARBA" id="ARBA00023268"/>
    </source>
</evidence>
<evidence type="ECO:0000256" key="5">
    <source>
        <dbReference type="ARBA" id="ARBA00022723"/>
    </source>
</evidence>
<keyword evidence="21" id="KW-1185">Reference proteome</keyword>
<dbReference type="PROSITE" id="PS50013">
    <property type="entry name" value="CHROMO_2"/>
    <property type="match status" value="1"/>
</dbReference>
<evidence type="ECO:0000256" key="12">
    <source>
        <dbReference type="ARBA" id="ARBA00022932"/>
    </source>
</evidence>
<comment type="caution">
    <text evidence="20">The sequence shown here is derived from an EMBL/GenBank/DDBJ whole genome shotgun (WGS) entry which is preliminary data.</text>
</comment>
<dbReference type="Gene3D" id="3.30.420.10">
    <property type="entry name" value="Ribonuclease H-like superfamily/Ribonuclease H"/>
    <property type="match status" value="1"/>
</dbReference>
<feature type="region of interest" description="Disordered" evidence="17">
    <location>
        <begin position="282"/>
        <end position="320"/>
    </location>
</feature>
<dbReference type="SUPFAM" id="SSF54160">
    <property type="entry name" value="Chromo domain-like"/>
    <property type="match status" value="1"/>
</dbReference>
<dbReference type="InterPro" id="IPR000953">
    <property type="entry name" value="Chromo/chromo_shadow_dom"/>
</dbReference>
<dbReference type="SUPFAM" id="SSF53098">
    <property type="entry name" value="Ribonuclease H-like"/>
    <property type="match status" value="1"/>
</dbReference>
<dbReference type="InterPro" id="IPR005162">
    <property type="entry name" value="Retrotrans_gag_dom"/>
</dbReference>
<dbReference type="OrthoDB" id="2662456at2759"/>
<keyword evidence="1" id="KW-0645">Protease</keyword>
<evidence type="ECO:0000256" key="1">
    <source>
        <dbReference type="ARBA" id="ARBA00022670"/>
    </source>
</evidence>
<dbReference type="GO" id="GO:0003887">
    <property type="term" value="F:DNA-directed DNA polymerase activity"/>
    <property type="evidence" value="ECO:0007669"/>
    <property type="project" value="UniProtKB-KW"/>
</dbReference>
<feature type="region of interest" description="Disordered" evidence="17">
    <location>
        <begin position="332"/>
        <end position="364"/>
    </location>
</feature>
<keyword evidence="13" id="KW-0238">DNA-binding</keyword>
<dbReference type="InterPro" id="IPR012337">
    <property type="entry name" value="RNaseH-like_sf"/>
</dbReference>
<evidence type="ECO:0000256" key="11">
    <source>
        <dbReference type="ARBA" id="ARBA00022918"/>
    </source>
</evidence>
<evidence type="ECO:0000256" key="3">
    <source>
        <dbReference type="ARBA" id="ARBA00022695"/>
    </source>
</evidence>
<feature type="region of interest" description="Disordered" evidence="17">
    <location>
        <begin position="623"/>
        <end position="649"/>
    </location>
</feature>
<feature type="domain" description="Chromo" evidence="18">
    <location>
        <begin position="1567"/>
        <end position="1625"/>
    </location>
</feature>
<dbReference type="CDD" id="cd09274">
    <property type="entry name" value="RNase_HI_RT_Ty3"/>
    <property type="match status" value="1"/>
</dbReference>
<dbReference type="InterPro" id="IPR041577">
    <property type="entry name" value="RT_RNaseH_2"/>
</dbReference>
<keyword evidence="4" id="KW-0540">Nuclease</keyword>
<dbReference type="Pfam" id="PF24626">
    <property type="entry name" value="SH3_Tf2-1"/>
    <property type="match status" value="1"/>
</dbReference>
<dbReference type="InterPro" id="IPR016197">
    <property type="entry name" value="Chromo-like_dom_sf"/>
</dbReference>
<dbReference type="Gene3D" id="1.10.340.70">
    <property type="match status" value="1"/>
</dbReference>
<evidence type="ECO:0000256" key="17">
    <source>
        <dbReference type="SAM" id="MobiDB-lite"/>
    </source>
</evidence>
<dbReference type="GO" id="GO:0003964">
    <property type="term" value="F:RNA-directed DNA polymerase activity"/>
    <property type="evidence" value="ECO:0007669"/>
    <property type="project" value="UniProtKB-KW"/>
</dbReference>
<dbReference type="Pfam" id="PF17921">
    <property type="entry name" value="Integrase_H2C2"/>
    <property type="match status" value="1"/>
</dbReference>
<evidence type="ECO:0000256" key="2">
    <source>
        <dbReference type="ARBA" id="ARBA00022679"/>
    </source>
</evidence>
<evidence type="ECO:0000313" key="20">
    <source>
        <dbReference type="EMBL" id="POM78480.1"/>
    </source>
</evidence>
<dbReference type="GO" id="GO:0004519">
    <property type="term" value="F:endonuclease activity"/>
    <property type="evidence" value="ECO:0007669"/>
    <property type="project" value="UniProtKB-KW"/>
</dbReference>
<feature type="region of interest" description="Disordered" evidence="17">
    <location>
        <begin position="76"/>
        <end position="96"/>
    </location>
</feature>
<feature type="region of interest" description="Disordered" evidence="17">
    <location>
        <begin position="1"/>
        <end position="20"/>
    </location>
</feature>
<keyword evidence="9" id="KW-0460">Magnesium</keyword>
<keyword evidence="3" id="KW-0548">Nucleotidyltransferase</keyword>
<name>A0A2P4YKY8_9STRA</name>
<organism evidence="20 21">
    <name type="scientific">Phytophthora palmivora</name>
    <dbReference type="NCBI Taxonomy" id="4796"/>
    <lineage>
        <taxon>Eukaryota</taxon>
        <taxon>Sar</taxon>
        <taxon>Stramenopiles</taxon>
        <taxon>Oomycota</taxon>
        <taxon>Peronosporomycetes</taxon>
        <taxon>Peronosporales</taxon>
        <taxon>Peronosporaceae</taxon>
        <taxon>Phytophthora</taxon>
    </lineage>
</organism>
<dbReference type="GO" id="GO:0006310">
    <property type="term" value="P:DNA recombination"/>
    <property type="evidence" value="ECO:0007669"/>
    <property type="project" value="UniProtKB-KW"/>
</dbReference>
<evidence type="ECO:0000256" key="6">
    <source>
        <dbReference type="ARBA" id="ARBA00022750"/>
    </source>
</evidence>
<dbReference type="Gene3D" id="2.40.70.10">
    <property type="entry name" value="Acid Proteases"/>
    <property type="match status" value="1"/>
</dbReference>
<keyword evidence="16" id="KW-0175">Coiled coil</keyword>
<dbReference type="PANTHER" id="PTHR37984:SF5">
    <property type="entry name" value="PROTEIN NYNRIN-LIKE"/>
    <property type="match status" value="1"/>
</dbReference>
<evidence type="ECO:0000256" key="14">
    <source>
        <dbReference type="ARBA" id="ARBA00023172"/>
    </source>
</evidence>
<evidence type="ECO:0000256" key="13">
    <source>
        <dbReference type="ARBA" id="ARBA00023125"/>
    </source>
</evidence>
<dbReference type="GO" id="GO:0006508">
    <property type="term" value="P:proteolysis"/>
    <property type="evidence" value="ECO:0007669"/>
    <property type="project" value="UniProtKB-KW"/>
</dbReference>
<evidence type="ECO:0000259" key="18">
    <source>
        <dbReference type="PROSITE" id="PS50013"/>
    </source>
</evidence>
<dbReference type="SUPFAM" id="SSF56672">
    <property type="entry name" value="DNA/RNA polymerases"/>
    <property type="match status" value="1"/>
</dbReference>
<feature type="compositionally biased region" description="Basic and acidic residues" evidence="17">
    <location>
        <begin position="288"/>
        <end position="297"/>
    </location>
</feature>
<dbReference type="InterPro" id="IPR050951">
    <property type="entry name" value="Retrovirus_Pol_polyprotein"/>
</dbReference>
<evidence type="ECO:0000259" key="19">
    <source>
        <dbReference type="PROSITE" id="PS50994"/>
    </source>
</evidence>
<dbReference type="InterPro" id="IPR036397">
    <property type="entry name" value="RNaseH_sf"/>
</dbReference>
<dbReference type="Pfam" id="PF00078">
    <property type="entry name" value="RVT_1"/>
    <property type="match status" value="1"/>
</dbReference>
<dbReference type="PROSITE" id="PS50994">
    <property type="entry name" value="INTEGRASE"/>
    <property type="match status" value="1"/>
</dbReference>
<feature type="domain" description="Integrase catalytic" evidence="19">
    <location>
        <begin position="1258"/>
        <end position="1421"/>
    </location>
</feature>
<dbReference type="FunFam" id="3.30.70.270:FF:000026">
    <property type="entry name" value="Transposon Ty3-G Gag-Pol polyprotein"/>
    <property type="match status" value="1"/>
</dbReference>
<dbReference type="InterPro" id="IPR056924">
    <property type="entry name" value="SH3_Tf2-1"/>
</dbReference>
<dbReference type="Proteomes" id="UP000237271">
    <property type="component" value="Unassembled WGS sequence"/>
</dbReference>
<evidence type="ECO:0000256" key="9">
    <source>
        <dbReference type="ARBA" id="ARBA00022842"/>
    </source>
</evidence>
<evidence type="ECO:0000256" key="7">
    <source>
        <dbReference type="ARBA" id="ARBA00022759"/>
    </source>
</evidence>
<dbReference type="Pfam" id="PF17919">
    <property type="entry name" value="RT_RNaseH_2"/>
    <property type="match status" value="1"/>
</dbReference>
<keyword evidence="7" id="KW-0255">Endonuclease</keyword>
<keyword evidence="12" id="KW-0239">DNA-directed DNA polymerase</keyword>
<keyword evidence="14" id="KW-0233">DNA recombination</keyword>
<keyword evidence="8" id="KW-0378">Hydrolase</keyword>
<proteinExistence type="predicted"/>
<dbReference type="InterPro" id="IPR043128">
    <property type="entry name" value="Rev_trsase/Diguanyl_cyclase"/>
</dbReference>
<dbReference type="InterPro" id="IPR021109">
    <property type="entry name" value="Peptidase_aspartic_dom_sf"/>
</dbReference>
<dbReference type="EMBL" id="NCKW01001994">
    <property type="protein sequence ID" value="POM78480.1"/>
    <property type="molecule type" value="Genomic_DNA"/>
</dbReference>
<gene>
    <name evidence="20" type="ORF">PHPALM_3985</name>
</gene>
<reference evidence="20 21" key="1">
    <citation type="journal article" date="2017" name="Genome Biol. Evol.">
        <title>Phytophthora megakarya and P. palmivora, closely related causal agents of cacao black pod rot, underwent increases in genome sizes and gene numbers by different mechanisms.</title>
        <authorList>
            <person name="Ali S.S."/>
            <person name="Shao J."/>
            <person name="Lary D.J."/>
            <person name="Kronmiller B."/>
            <person name="Shen D."/>
            <person name="Strem M.D."/>
            <person name="Amoako-Attah I."/>
            <person name="Akrofi A.Y."/>
            <person name="Begoude B.A."/>
            <person name="Ten Hoopen G.M."/>
            <person name="Coulibaly K."/>
            <person name="Kebe B.I."/>
            <person name="Melnick R.L."/>
            <person name="Guiltinan M.J."/>
            <person name="Tyler B.M."/>
            <person name="Meinhardt L.W."/>
            <person name="Bailey B.A."/>
        </authorList>
    </citation>
    <scope>NUCLEOTIDE SEQUENCE [LARGE SCALE GENOMIC DNA]</scope>
    <source>
        <strain evidence="21">sbr112.9</strain>
    </source>
</reference>
<evidence type="ECO:0000313" key="21">
    <source>
        <dbReference type="Proteomes" id="UP000237271"/>
    </source>
</evidence>
<dbReference type="GO" id="GO:0046872">
    <property type="term" value="F:metal ion binding"/>
    <property type="evidence" value="ECO:0007669"/>
    <property type="project" value="UniProtKB-KW"/>
</dbReference>
<dbReference type="GO" id="GO:0003677">
    <property type="term" value="F:DNA binding"/>
    <property type="evidence" value="ECO:0007669"/>
    <property type="project" value="UniProtKB-KW"/>
</dbReference>
<dbReference type="FunFam" id="1.10.340.70:FF:000001">
    <property type="entry name" value="Retrovirus-related Pol polyprotein from transposon gypsy-like Protein"/>
    <property type="match status" value="1"/>
</dbReference>
<dbReference type="GO" id="GO:0004190">
    <property type="term" value="F:aspartic-type endopeptidase activity"/>
    <property type="evidence" value="ECO:0007669"/>
    <property type="project" value="UniProtKB-KW"/>
</dbReference>
<keyword evidence="5" id="KW-0479">Metal-binding</keyword>
<dbReference type="Gene3D" id="3.10.10.10">
    <property type="entry name" value="HIV Type 1 Reverse Transcriptase, subunit A, domain 1"/>
    <property type="match status" value="1"/>
</dbReference>
<dbReference type="InterPro" id="IPR001584">
    <property type="entry name" value="Integrase_cat-core"/>
</dbReference>
<dbReference type="Gene3D" id="3.30.70.270">
    <property type="match status" value="2"/>
</dbReference>
<dbReference type="Pfam" id="PF03732">
    <property type="entry name" value="Retrotrans_gag"/>
    <property type="match status" value="1"/>
</dbReference>
<sequence length="1655" mass="189577">MLESVTKFGNRTERRQNENYNEIRANQELLQKVIEQLQEYAHQNAVRESSQESVITELQSEVSSLRGQVQVLASKDPTAEIPSAAPNTTSTAENSSADWDVCGPMPANIPVFDSNELEVRVAKCHKQRETPIYGGEPNEDIEVYVLNMVKWYAAYGLYFRRDQVDVRVGELMMNHTKGKAKSWLLQEYHGDQRWSSIVRRMKQRFVTKSRQEDLVAQFFDCVRGNRSLDTYSDEFRRLARTAGVSEYIKVLRYKQGLSSMQLVHLLKTKTFSTLDELMEASRTLNPRDTARSSDKSSKSGKSAPPKPDTKAETVRCTASHCTEQGHTKERCWKLHPELQPKRWKGSGKKTSKGAASASKSSEDTGEKNLWSMLNSIQSDLSFKLAGLGSGVPRPTSATSSRENWVFDPGTAANSLYFQRRQETTSLPSKYLIKNVSCIRDNEIHIIKTFFDEGADFCGISSDFVEKMNWKKYVNDLGVMDIKYANGKTESVKNQTIRLTVFVDSVPGYTTDFQLCHIPNECEMMLGVPWKRTCDPIINWKTDRVYTKAEFAREAVEQAKTTDDGTHRGKSYHVCRQFGVTKVINFKRADKLVRKKELEFIALIPPKTINALCQEILREDSGTQAGAVHAVSRDPTDKRHRQQSTDMDSFKDNPGFQLIEEFSDIFRAELPAGPPQHGEHEMEVIDPNRAIYTPQWRLSPERERGLREWTKVMLRAQLIRPSKSPHAAPTFCIKKPVGWRIVHDYRAMNARTIRQSTPMPRKDIILDRMSGAIWYSCFDLLSGYYQIRMRLKDIPFTAFQTPDGLFEYLAVPMGLSNAPATFNRIVQGIFEDMREFVATYFDDLYVFTKETTIETHLVAVRRVFERCRDKKLFLKLSKSTLCAEEIPCLGDLGGRQGVLDPDKVRVIRNWPQPRTAKELQSFLGTTVYVQRFCKNYSEISAPLFNMIKQKEHRKLVWSTASTKAFEELKTALTETPVLALPDFNKAFYLRTDASRYAVGGVLYQMSTNVPGEKEAEQPIAFCGRKMKAAELNYPTHEQEMLAIIHCLNIWRVYLVDGGGTVETDHHSLERVLTQKTINRRICRWYDLLAEFNLRFRYIPGPTNTVADALSRRPDFAVDFKKQKQLQMQGATRLKPLTLLTLIRRSQRRAGWTEETLKSDKSLGMLTFDTSDLLVYYQKADGTRRIAIPTSDNELQNTILWEFHDIPAAGHPGIEKTIADIQERFYWKRLHKQVRAYISTCESCQRTKNRTGKAPGLLRPLEIPTGRWTSIGMDFITGLPRTKDGHDTIIVIVDRLTKRCHVVPTVATIAAEELAKLFIEHYVRLHGLPSDVVSDRDSKFTSIFWCSCSKMLGTKLKMASAHHQRTDGQVERVNAVLEGYLRHYVSGFQNDWDHHLALAEFAYNRQYQSTIQMSPFKADLGYNPKLPADLHLSSTKTPATAFILQQQTILRELQAKARLGAEKMKLLYDKGRRDQQFNIGEMVLISTQNLTPANVGAVRRKFAARWIGPYEVVKVLHDGAAYELNLPKELGMHPVFHTMVLKKFRKDTTSFRRETTLPPVRLKDGTEGHLIETILDYKITDKGEQYKCKWVGRSNDITWEPTENLLSVPGLIREYHRKVNKIPSRASIRIKNKKTQQGQHQVTCIQQYYSNLEKRPL</sequence>
<dbReference type="Pfam" id="PF00385">
    <property type="entry name" value="Chromo"/>
    <property type="match status" value="1"/>
</dbReference>
<feature type="compositionally biased region" description="Polar residues" evidence="17">
    <location>
        <begin position="85"/>
        <end position="96"/>
    </location>
</feature>
<dbReference type="Gene3D" id="2.40.50.40">
    <property type="match status" value="1"/>
</dbReference>
<dbReference type="CDD" id="cd00024">
    <property type="entry name" value="CD_CSD"/>
    <property type="match status" value="1"/>
</dbReference>
<evidence type="ECO:0000256" key="8">
    <source>
        <dbReference type="ARBA" id="ARBA00022801"/>
    </source>
</evidence>
<keyword evidence="15" id="KW-0511">Multifunctional enzyme</keyword>
<keyword evidence="10" id="KW-0229">DNA integration</keyword>
<dbReference type="InterPro" id="IPR023780">
    <property type="entry name" value="Chromo_domain"/>
</dbReference>
<dbReference type="PANTHER" id="PTHR37984">
    <property type="entry name" value="PROTEIN CBG26694"/>
    <property type="match status" value="1"/>
</dbReference>
<dbReference type="CDD" id="cd01647">
    <property type="entry name" value="RT_LTR"/>
    <property type="match status" value="1"/>
</dbReference>
<evidence type="ECO:0000256" key="10">
    <source>
        <dbReference type="ARBA" id="ARBA00022908"/>
    </source>
</evidence>
<dbReference type="InterPro" id="IPR043502">
    <property type="entry name" value="DNA/RNA_pol_sf"/>
</dbReference>
<keyword evidence="11" id="KW-0695">RNA-directed DNA polymerase</keyword>